<sequence>MSHNTVADVKLEQVIGALHILLSPDLDKGSQSDKVTGTRDTVLQKLQRNIQNLEIHLSESNQQPLQVLLSEETVIHRHFKASQSVEWVFVFKVLELLRVACLLLLHLQKEAAQITPESSEEVRSKVRGPDHPKYAPPLAKTTLSIQQTNTIRSALQFVTFLGMCPHFLAGVGIPVQLRSKATILFSTTPDDVNCREESMESKRAKLWLCTSTLITMLEVPELRGLIMVGHVNDVLAALLQLSFGYSDMESTDTQPSGIESEGSSEDHCMCPVSAFSYEEKNKVDRCFDGQTSGLQTSVKDELRQDRCITWNVSKCREALEKVLAIANPDQVVRELLVIQNGIPQNLKDLPGAPNQPPAWLKRACVKYLVKILSGPKGIQHLYAAMMAGVDPSSPSHWQHCQTLARLAARLPLPRQQVEQYVHSISQQLFEILHANEGASKLQVSQLIGSIVNEMMMVHRQHIELFFLRPLLGPLYKCLDDSAVEGKDHVIVREEELSTCLEDMQKVYVNGQQPQASILSTLQPVMGALWALFCFTQDGVSSVRRIVRELIIKFLKNLSCDQAAVLLQHFSISHTVGATEGNFPSVALSVIFVHGSHGGIKAVRTNGERILKLGEDSQINAVIDILKDMKTDGVAGELLVSLLKELTEIVSRETQQAGVVLPARVERLEVKVEKEKELRKKVTLLHLLASICETFGSECLVKPSQILLFVKASLERAVTICQGISEREMAIFESETMSMALGLLTAILAGAVLIGETERNLLDEMMPQLSIIGQGHPDESIREMAGDLRIAIATRGAVWPTLEEKKQKEQEISKHQLVMEDSVKLTTKMQHPTSFTKTLIEELPDPPSVIPAVDSFQAASHKSSSVQNSNTVSGQSARSKLAEAFEQLCDPLLPVRGHALITLTKLVEARDPETLSKKDVVQKIFYENMQHGDSYLYLTAINGMSALADRFSESVVPVLAAEFAGFNRQKSNPSAGQNMLTSEHRLKLGEALMKATRNLGELVPKYREVLLAAVMTGTHDEDPIVKASSLSNLAELCRLLRFSLGPVLHEVFNCCSCFLVNEQDLVRRAACMTLTKILEGLDKDALTVLDCILKDLYHLLKKLHERDPDKTVRLHANMALVQLDTMARNFLFPKQTLQKKIQVLSNEDTYR</sequence>
<dbReference type="Pfam" id="PF23565">
    <property type="entry name" value="ARM_TANGO6"/>
    <property type="match status" value="1"/>
</dbReference>
<protein>
    <submittedName>
        <fullName evidence="5">Uncharacterized protein</fullName>
    </submittedName>
</protein>
<dbReference type="Pfam" id="PF25267">
    <property type="entry name" value="TANGO6_N"/>
    <property type="match status" value="1"/>
</dbReference>
<dbReference type="InterPro" id="IPR016024">
    <property type="entry name" value="ARM-type_fold"/>
</dbReference>
<dbReference type="InterPro" id="IPR011989">
    <property type="entry name" value="ARM-like"/>
</dbReference>
<evidence type="ECO:0000259" key="4">
    <source>
        <dbReference type="Pfam" id="PF25267"/>
    </source>
</evidence>
<organism evidence="5 6">
    <name type="scientific">Pomacea canaliculata</name>
    <name type="common">Golden apple snail</name>
    <dbReference type="NCBI Taxonomy" id="400727"/>
    <lineage>
        <taxon>Eukaryota</taxon>
        <taxon>Metazoa</taxon>
        <taxon>Spiralia</taxon>
        <taxon>Lophotrochozoa</taxon>
        <taxon>Mollusca</taxon>
        <taxon>Gastropoda</taxon>
        <taxon>Caenogastropoda</taxon>
        <taxon>Architaenioglossa</taxon>
        <taxon>Ampullarioidea</taxon>
        <taxon>Ampullariidae</taxon>
        <taxon>Pomacea</taxon>
    </lineage>
</organism>
<proteinExistence type="inferred from homology"/>
<dbReference type="InterPro" id="IPR039600">
    <property type="entry name" value="TANGO6/Rtp1"/>
</dbReference>
<dbReference type="EMBL" id="PZQS01000012">
    <property type="protein sequence ID" value="PVD20732.1"/>
    <property type="molecule type" value="Genomic_DNA"/>
</dbReference>
<evidence type="ECO:0000313" key="6">
    <source>
        <dbReference type="Proteomes" id="UP000245119"/>
    </source>
</evidence>
<feature type="domain" description="TANGO6 N-terminal" evidence="4">
    <location>
        <begin position="9"/>
        <end position="261"/>
    </location>
</feature>
<dbReference type="InterPro" id="IPR019451">
    <property type="entry name" value="Rtp1_C1"/>
</dbReference>
<dbReference type="GO" id="GO:0009306">
    <property type="term" value="P:protein secretion"/>
    <property type="evidence" value="ECO:0007669"/>
    <property type="project" value="TreeGrafter"/>
</dbReference>
<evidence type="ECO:0000259" key="2">
    <source>
        <dbReference type="Pfam" id="PF10363"/>
    </source>
</evidence>
<reference evidence="5 6" key="1">
    <citation type="submission" date="2018-04" db="EMBL/GenBank/DDBJ databases">
        <title>The genome of golden apple snail Pomacea canaliculata provides insight into stress tolerance and invasive adaptation.</title>
        <authorList>
            <person name="Liu C."/>
            <person name="Liu B."/>
            <person name="Ren Y."/>
            <person name="Zhang Y."/>
            <person name="Wang H."/>
            <person name="Li S."/>
            <person name="Jiang F."/>
            <person name="Yin L."/>
            <person name="Zhang G."/>
            <person name="Qian W."/>
            <person name="Fan W."/>
        </authorList>
    </citation>
    <scope>NUCLEOTIDE SEQUENCE [LARGE SCALE GENOMIC DNA]</scope>
    <source>
        <strain evidence="5">SZHN2017</strain>
        <tissue evidence="5">Muscle</tissue>
    </source>
</reference>
<evidence type="ECO:0000313" key="5">
    <source>
        <dbReference type="EMBL" id="PVD20732.1"/>
    </source>
</evidence>
<feature type="domain" description="RNA polymerase II assembly factor Rtp1 C-terminal" evidence="2">
    <location>
        <begin position="881"/>
        <end position="1001"/>
    </location>
</feature>
<evidence type="ECO:0000259" key="3">
    <source>
        <dbReference type="Pfam" id="PF23565"/>
    </source>
</evidence>
<dbReference type="InterPro" id="IPR057407">
    <property type="entry name" value="HEAT_TANGO6"/>
</dbReference>
<feature type="domain" description="TANGO6 HEAT repeat" evidence="3">
    <location>
        <begin position="374"/>
        <end position="645"/>
    </location>
</feature>
<comment type="similarity">
    <text evidence="1">Belongs to the Tango6 family.</text>
</comment>
<dbReference type="PANTHER" id="PTHR20959:SF1">
    <property type="entry name" value="TRANSPORT AND GOLGI ORGANIZATION PROTEIN 6 HOMOLOG"/>
    <property type="match status" value="1"/>
</dbReference>
<comment type="caution">
    <text evidence="5">The sequence shown here is derived from an EMBL/GenBank/DDBJ whole genome shotgun (WGS) entry which is preliminary data.</text>
</comment>
<dbReference type="SUPFAM" id="SSF48371">
    <property type="entry name" value="ARM repeat"/>
    <property type="match status" value="2"/>
</dbReference>
<dbReference type="PANTHER" id="PTHR20959">
    <property type="entry name" value="TRANSPORT AND GOLGI ORGANIZATION PROTEIN 6 FAMILY MEMBER"/>
    <property type="match status" value="1"/>
</dbReference>
<accession>A0A2T7NHW1</accession>
<dbReference type="Gene3D" id="1.25.10.10">
    <property type="entry name" value="Leucine-rich Repeat Variant"/>
    <property type="match status" value="1"/>
</dbReference>
<dbReference type="AlphaFoldDB" id="A0A2T7NHW1"/>
<evidence type="ECO:0000256" key="1">
    <source>
        <dbReference type="ARBA" id="ARBA00005724"/>
    </source>
</evidence>
<dbReference type="Pfam" id="PF10363">
    <property type="entry name" value="RTP1_C1"/>
    <property type="match status" value="1"/>
</dbReference>
<keyword evidence="6" id="KW-1185">Reference proteome</keyword>
<dbReference type="OMA" id="QVATLIC"/>
<dbReference type="InterPro" id="IPR057347">
    <property type="entry name" value="TANGO6_N"/>
</dbReference>
<dbReference type="Proteomes" id="UP000245119">
    <property type="component" value="Linkage Group LG12"/>
</dbReference>
<name>A0A2T7NHW1_POMCA</name>
<gene>
    <name evidence="5" type="ORF">C0Q70_18893</name>
</gene>
<dbReference type="OrthoDB" id="39591at2759"/>